<sequence length="182" mass="19637">MSKIAMCWTIAIATLLPPLATAQGVNLSGKTTSKVTAQVIKRNNLEVTDANGGWFDQGLEMLQLGGWETPYAVEVRLKVTSTSDTFQVRLDAPLEIRNQSNPAQVFRSPKVTMSSDGEGPKGLTIDRSTEFKNPASPEEGVDSVGYYNLAVSAYPPEGDFRSTAGTYSGVLSMTFEPVVKVK</sequence>
<evidence type="ECO:0000313" key="4">
    <source>
        <dbReference type="Proteomes" id="UP000063236"/>
    </source>
</evidence>
<feature type="signal peptide" evidence="2">
    <location>
        <begin position="1"/>
        <end position="22"/>
    </location>
</feature>
<dbReference type="RefSeq" id="WP_060188467.1">
    <property type="nucleotide sequence ID" value="NZ_LPJS01000011.1"/>
</dbReference>
<evidence type="ECO:0000313" key="3">
    <source>
        <dbReference type="EMBL" id="KWF45131.1"/>
    </source>
</evidence>
<feature type="chain" id="PRO_5043464338" description="Fimbrial assembly protein" evidence="2">
    <location>
        <begin position="23"/>
        <end position="182"/>
    </location>
</feature>
<keyword evidence="2" id="KW-0732">Signal</keyword>
<protein>
    <recommendedName>
        <fullName evidence="5">Fimbrial assembly protein</fullName>
    </recommendedName>
</protein>
<evidence type="ECO:0008006" key="5">
    <source>
        <dbReference type="Google" id="ProtNLM"/>
    </source>
</evidence>
<reference evidence="3 4" key="1">
    <citation type="submission" date="2015-11" db="EMBL/GenBank/DDBJ databases">
        <title>Expanding the genomic diversity of Burkholderia species for the development of highly accurate diagnostics.</title>
        <authorList>
            <person name="Sahl J."/>
            <person name="Keim P."/>
            <person name="Wagner D."/>
        </authorList>
    </citation>
    <scope>NUCLEOTIDE SEQUENCE [LARGE SCALE GENOMIC DNA]</scope>
    <source>
        <strain evidence="3 4">MSMB378WGS</strain>
    </source>
</reference>
<feature type="region of interest" description="Disordered" evidence="1">
    <location>
        <begin position="109"/>
        <end position="137"/>
    </location>
</feature>
<accession>A0AAW3P7V8</accession>
<gene>
    <name evidence="3" type="ORF">WL88_29070</name>
</gene>
<dbReference type="Proteomes" id="UP000063236">
    <property type="component" value="Unassembled WGS sequence"/>
</dbReference>
<dbReference type="Gene3D" id="2.60.40.2040">
    <property type="entry name" value="CFA/I fimbrial subunit E, pilin domain"/>
    <property type="match status" value="1"/>
</dbReference>
<dbReference type="AlphaFoldDB" id="A0AAW3P7V8"/>
<evidence type="ECO:0000256" key="2">
    <source>
        <dbReference type="SAM" id="SignalP"/>
    </source>
</evidence>
<name>A0AAW3P7V8_9BURK</name>
<comment type="caution">
    <text evidence="3">The sequence shown here is derived from an EMBL/GenBank/DDBJ whole genome shotgun (WGS) entry which is preliminary data.</text>
</comment>
<evidence type="ECO:0000256" key="1">
    <source>
        <dbReference type="SAM" id="MobiDB-lite"/>
    </source>
</evidence>
<proteinExistence type="predicted"/>
<organism evidence="3 4">
    <name type="scientific">Burkholderia diffusa</name>
    <dbReference type="NCBI Taxonomy" id="488732"/>
    <lineage>
        <taxon>Bacteria</taxon>
        <taxon>Pseudomonadati</taxon>
        <taxon>Pseudomonadota</taxon>
        <taxon>Betaproteobacteria</taxon>
        <taxon>Burkholderiales</taxon>
        <taxon>Burkholderiaceae</taxon>
        <taxon>Burkholderia</taxon>
        <taxon>Burkholderia cepacia complex</taxon>
    </lineage>
</organism>
<dbReference type="EMBL" id="LPJV01000062">
    <property type="protein sequence ID" value="KWF45131.1"/>
    <property type="molecule type" value="Genomic_DNA"/>
</dbReference>